<sequence>MGAFLGYLFAWTNNLWVPILAHFTNNALAVVFYFLKNTGQTTVDLENVGKSETYLIGIISVIVVAVLIPLFKPQKKITS</sequence>
<feature type="domain" description="CAAX prenyl protease 2/Lysostaphin resistance protein A-like" evidence="2">
    <location>
        <begin position="1"/>
        <end position="28"/>
    </location>
</feature>
<keyword evidence="1" id="KW-0812">Transmembrane</keyword>
<protein>
    <recommendedName>
        <fullName evidence="2">CAAX prenyl protease 2/Lysostaphin resistance protein A-like domain-containing protein</fullName>
    </recommendedName>
</protein>
<dbReference type="GO" id="GO:0004175">
    <property type="term" value="F:endopeptidase activity"/>
    <property type="evidence" value="ECO:0007669"/>
    <property type="project" value="UniProtKB-ARBA"/>
</dbReference>
<dbReference type="Pfam" id="PF02517">
    <property type="entry name" value="Rce1-like"/>
    <property type="match status" value="1"/>
</dbReference>
<dbReference type="EMBL" id="VSSQ01010198">
    <property type="protein sequence ID" value="MPM43691.1"/>
    <property type="molecule type" value="Genomic_DNA"/>
</dbReference>
<dbReference type="GO" id="GO:0080120">
    <property type="term" value="P:CAAX-box protein maturation"/>
    <property type="evidence" value="ECO:0007669"/>
    <property type="project" value="UniProtKB-ARBA"/>
</dbReference>
<name>A0A644ZUY8_9ZZZZ</name>
<keyword evidence="1" id="KW-0472">Membrane</keyword>
<feature type="transmembrane region" description="Helical" evidence="1">
    <location>
        <begin position="53"/>
        <end position="71"/>
    </location>
</feature>
<organism evidence="3">
    <name type="scientific">bioreactor metagenome</name>
    <dbReference type="NCBI Taxonomy" id="1076179"/>
    <lineage>
        <taxon>unclassified sequences</taxon>
        <taxon>metagenomes</taxon>
        <taxon>ecological metagenomes</taxon>
    </lineage>
</organism>
<reference evidence="3" key="1">
    <citation type="submission" date="2019-08" db="EMBL/GenBank/DDBJ databases">
        <authorList>
            <person name="Kucharzyk K."/>
            <person name="Murdoch R.W."/>
            <person name="Higgins S."/>
            <person name="Loffler F."/>
        </authorList>
    </citation>
    <scope>NUCLEOTIDE SEQUENCE</scope>
</reference>
<evidence type="ECO:0000313" key="3">
    <source>
        <dbReference type="EMBL" id="MPM43691.1"/>
    </source>
</evidence>
<accession>A0A644ZUY8</accession>
<proteinExistence type="predicted"/>
<dbReference type="InterPro" id="IPR003675">
    <property type="entry name" value="Rce1/LyrA-like_dom"/>
</dbReference>
<dbReference type="AlphaFoldDB" id="A0A644ZUY8"/>
<comment type="caution">
    <text evidence="3">The sequence shown here is derived from an EMBL/GenBank/DDBJ whole genome shotgun (WGS) entry which is preliminary data.</text>
</comment>
<gene>
    <name evidence="3" type="ORF">SDC9_90368</name>
</gene>
<keyword evidence="1" id="KW-1133">Transmembrane helix</keyword>
<evidence type="ECO:0000256" key="1">
    <source>
        <dbReference type="SAM" id="Phobius"/>
    </source>
</evidence>
<evidence type="ECO:0000259" key="2">
    <source>
        <dbReference type="Pfam" id="PF02517"/>
    </source>
</evidence>